<comment type="caution">
    <text evidence="1">The sequence shown here is derived from an EMBL/GenBank/DDBJ whole genome shotgun (WGS) entry which is preliminary data.</text>
</comment>
<dbReference type="Pfam" id="PF11271">
    <property type="entry name" value="PorA"/>
    <property type="match status" value="1"/>
</dbReference>
<keyword evidence="2" id="KW-1185">Reference proteome</keyword>
<gene>
    <name evidence="1" type="ORF">BJ992_001563</name>
</gene>
<reference evidence="1 2" key="1">
    <citation type="submission" date="2020-08" db="EMBL/GenBank/DDBJ databases">
        <title>Sequencing the genomes of 1000 actinobacteria strains.</title>
        <authorList>
            <person name="Klenk H.-P."/>
        </authorList>
    </citation>
    <scope>NUCLEOTIDE SEQUENCE [LARGE SCALE GENOMIC DNA]</scope>
    <source>
        <strain evidence="1 2">DSM 44936</strain>
    </source>
</reference>
<proteinExistence type="predicted"/>
<dbReference type="AlphaFoldDB" id="A0A7X0IBG2"/>
<protein>
    <recommendedName>
        <fullName evidence="3">DUF3068 domain-containing protein</fullName>
    </recommendedName>
</protein>
<sequence length="325" mass="33914">MRRSAAVVLVMLGAFLLSGAALTRFYVAERVLGARPDVYAVVETEARGATYFDPGTATVRTGTLRGTTTLRGDVGASGPRRVVWDAFTEVAAADGSLVSYRQERAAFDRRSGVALGCCGESAEGRPATHSGLVFRWPYGTAPRDTSLWDVTTRRAHPARFAGAEVVEGLVVYRFVSEVPPTAISSRGLPPRLLGVAPRAAGRADVPVTLWAAATRTYWVEPVTGTPVRAEERVRQAYRTADGRERLTVLDGTLAYTAAQVAVSTAEARAELGRVRVLTGTVPTAGVVGGGVALAAGAVLASLTRGGRAKAGAAPESRMAAASGST</sequence>
<evidence type="ECO:0000313" key="2">
    <source>
        <dbReference type="Proteomes" id="UP000555564"/>
    </source>
</evidence>
<evidence type="ECO:0008006" key="3">
    <source>
        <dbReference type="Google" id="ProtNLM"/>
    </source>
</evidence>
<accession>A0A7X0IBG2</accession>
<dbReference type="InterPro" id="IPR021424">
    <property type="entry name" value="PorA"/>
</dbReference>
<dbReference type="Proteomes" id="UP000555564">
    <property type="component" value="Unassembled WGS sequence"/>
</dbReference>
<evidence type="ECO:0000313" key="1">
    <source>
        <dbReference type="EMBL" id="MBB6472132.1"/>
    </source>
</evidence>
<dbReference type="EMBL" id="JACHIU010000001">
    <property type="protein sequence ID" value="MBB6472132.1"/>
    <property type="molecule type" value="Genomic_DNA"/>
</dbReference>
<organism evidence="1 2">
    <name type="scientific">Sphaerisporangium rubeum</name>
    <dbReference type="NCBI Taxonomy" id="321317"/>
    <lineage>
        <taxon>Bacteria</taxon>
        <taxon>Bacillati</taxon>
        <taxon>Actinomycetota</taxon>
        <taxon>Actinomycetes</taxon>
        <taxon>Streptosporangiales</taxon>
        <taxon>Streptosporangiaceae</taxon>
        <taxon>Sphaerisporangium</taxon>
    </lineage>
</organism>
<name>A0A7X0IBG2_9ACTN</name>
<dbReference type="RefSeq" id="WP_184979236.1">
    <property type="nucleotide sequence ID" value="NZ_BAAALO010000017.1"/>
</dbReference>